<comment type="catalytic activity">
    <reaction evidence="1 13">
        <text>Hydrolytically removes 5'-nucleotides successively from the 3'-hydroxy termini of 3'-hydroxy-terminated oligonucleotides.</text>
        <dbReference type="EC" id="3.1.4.1"/>
    </reaction>
</comment>
<feature type="compositionally biased region" description="Basic and acidic residues" evidence="14">
    <location>
        <begin position="36"/>
        <end position="46"/>
    </location>
</feature>
<dbReference type="InterPro" id="IPR033315">
    <property type="entry name" value="Fan1-like"/>
</dbReference>
<comment type="subcellular location">
    <subcellularLocation>
        <location evidence="13">Nucleus</location>
    </subcellularLocation>
</comment>
<dbReference type="PROSITE" id="PS51908">
    <property type="entry name" value="ZF_UBZ4"/>
    <property type="match status" value="1"/>
</dbReference>
<dbReference type="GO" id="GO:0016818">
    <property type="term" value="F:hydrolase activity, acting on acid anhydrides, in phosphorus-containing anhydrides"/>
    <property type="evidence" value="ECO:0007669"/>
    <property type="project" value="InterPro"/>
</dbReference>
<dbReference type="InterPro" id="IPR011856">
    <property type="entry name" value="tRNA_endonuc-like_dom_sf"/>
</dbReference>
<dbReference type="GO" id="GO:0005634">
    <property type="term" value="C:nucleus"/>
    <property type="evidence" value="ECO:0007669"/>
    <property type="project" value="UniProtKB-SubCell"/>
</dbReference>
<protein>
    <recommendedName>
        <fullName evidence="13">Fanconi-associated nuclease</fullName>
        <ecNumber evidence="13">3.1.4.1</ecNumber>
    </recommendedName>
</protein>
<dbReference type="InterPro" id="IPR014883">
    <property type="entry name" value="VRR_NUC"/>
</dbReference>
<evidence type="ECO:0000256" key="6">
    <source>
        <dbReference type="ARBA" id="ARBA00022771"/>
    </source>
</evidence>
<dbReference type="EC" id="3.1.4.1" evidence="13"/>
<evidence type="ECO:0000256" key="1">
    <source>
        <dbReference type="ARBA" id="ARBA00000983"/>
    </source>
</evidence>
<keyword evidence="7 13" id="KW-0378">Hydrolase</keyword>
<comment type="cofactor">
    <cofactor evidence="13">
        <name>Mg(2+)</name>
        <dbReference type="ChEBI" id="CHEBI:18420"/>
    </cofactor>
    <cofactor evidence="13">
        <name>Mn(2+)</name>
        <dbReference type="ChEBI" id="CHEBI:29035"/>
    </cofactor>
</comment>
<dbReference type="InterPro" id="IPR049132">
    <property type="entry name" value="FAN1-like_euk"/>
</dbReference>
<proteinExistence type="inferred from homology"/>
<evidence type="ECO:0000313" key="17">
    <source>
        <dbReference type="Proteomes" id="UP001370490"/>
    </source>
</evidence>
<evidence type="ECO:0000256" key="14">
    <source>
        <dbReference type="SAM" id="MobiDB-lite"/>
    </source>
</evidence>
<evidence type="ECO:0000256" key="7">
    <source>
        <dbReference type="ARBA" id="ARBA00022801"/>
    </source>
</evidence>
<dbReference type="InterPro" id="IPR014905">
    <property type="entry name" value="HIRAN"/>
</dbReference>
<evidence type="ECO:0000256" key="9">
    <source>
        <dbReference type="ARBA" id="ARBA00022842"/>
    </source>
</evidence>
<evidence type="ECO:0000313" key="16">
    <source>
        <dbReference type="EMBL" id="KAK6927624.1"/>
    </source>
</evidence>
<keyword evidence="6 12" id="KW-0863">Zinc-finger</keyword>
<dbReference type="InterPro" id="IPR006642">
    <property type="entry name" value="Rad18_UBZ4"/>
</dbReference>
<dbReference type="CDD" id="cd22326">
    <property type="entry name" value="FAN1-like"/>
    <property type="match status" value="1"/>
</dbReference>
<evidence type="ECO:0000256" key="5">
    <source>
        <dbReference type="ARBA" id="ARBA00022763"/>
    </source>
</evidence>
<dbReference type="PANTHER" id="PTHR15749">
    <property type="entry name" value="FANCONI-ASSOCIATED NUCLEASE 1"/>
    <property type="match status" value="1"/>
</dbReference>
<dbReference type="SMART" id="SM00734">
    <property type="entry name" value="ZnF_Rad18"/>
    <property type="match status" value="1"/>
</dbReference>
<feature type="region of interest" description="Disordered" evidence="14">
    <location>
        <begin position="30"/>
        <end position="63"/>
    </location>
</feature>
<dbReference type="Gene3D" id="3.30.160.60">
    <property type="entry name" value="Classic Zinc Finger"/>
    <property type="match status" value="1"/>
</dbReference>
<keyword evidence="4 13" id="KW-0479">Metal-binding</keyword>
<reference evidence="16 17" key="1">
    <citation type="submission" date="2023-12" db="EMBL/GenBank/DDBJ databases">
        <title>A high-quality genome assembly for Dillenia turbinata (Dilleniales).</title>
        <authorList>
            <person name="Chanderbali A."/>
        </authorList>
    </citation>
    <scope>NUCLEOTIDE SEQUENCE [LARGE SCALE GENOMIC DNA]</scope>
    <source>
        <strain evidence="16">LSX21</strain>
        <tissue evidence="16">Leaf</tissue>
    </source>
</reference>
<dbReference type="PANTHER" id="PTHR15749:SF4">
    <property type="entry name" value="FANCONI-ASSOCIATED NUCLEASE 1"/>
    <property type="match status" value="1"/>
</dbReference>
<keyword evidence="11 13" id="KW-0464">Manganese</keyword>
<comment type="function">
    <text evidence="13">Nuclease required for the repair of DNA interstrand cross-links (ICL). Acts as a 5'-3' exonuclease that anchors at a cut end of DNA and cleaves DNA successively at every third nucleotide, allowing to excise an ICL from one strand through flanking incisions.</text>
</comment>
<evidence type="ECO:0000256" key="2">
    <source>
        <dbReference type="ARBA" id="ARBA00005533"/>
    </source>
</evidence>
<dbReference type="GO" id="GO:0004528">
    <property type="term" value="F:phosphodiesterase I activity"/>
    <property type="evidence" value="ECO:0007669"/>
    <property type="project" value="UniProtKB-EC"/>
</dbReference>
<comment type="caution">
    <text evidence="16">The sequence shown here is derived from an EMBL/GenBank/DDBJ whole genome shotgun (WGS) entry which is preliminary data.</text>
</comment>
<dbReference type="Gene3D" id="3.30.70.2330">
    <property type="match status" value="1"/>
</dbReference>
<sequence>MLKGRESLIRVVGRRRRFLPNRQYLLSSHVQSSGNLDKEDGNEETKSVGVEEETSTSTSISSSGWVTCPVCGNRVSGGEYMINSHLDVCLARGRKRKLIQRTLLQLNFCSKSNGLNIISADDNLAKQAFHESPGIPTCNVNNHEESSTCINNLVDNKIGDATVENDVDNRGLGPTNCIPEFDLDVSMDDMREAVLETFIVGRRFSNEKEIKNGLCVSFERDPHNAKDPNAIKVISADLEGSKVLGFLPRELALYLSPLIDNYCFCFEGFVTALPEHPLGVVPIRVVCQGIQGGYLDCEDLQVLKSLWKNALAAVKRALESPPSRPKYQHNFLMLIAEVLQSYSYLFTPEERIFLESFKSLSDDGQRLFIRLYMRKGPWFRVSNISYKEITDSHQAIKGLSESGYVCSLDSDDNIQRDNLEAVLNVLTNIELRDILNKLKKKCDCGTRKQDVIGLLLAAKGDGLCPSLSSLVMDKLGSCVQISPAAELLIWRAQRLFFLNGEQDLSAFLLVDLGIVKYPAYNCIISDRIFSSRCELLAYEKAVEVAQIMDQALDESNTEVVLKCIEISDSRMLSPCRGQNESESLEPLAAAFLFFSASWVNSKIVQLGVSFLEREHRYGDAIRLLKRLLLGFDCDGRRGYWTLRLSVDLEHVGCLNESLLVAEGGLSDSWVRAGSRIALQRRVLRLGKPPRRWKTPSFSESVNRKIPEVFVQGRPLNFKAGTKSRFYGEDGEQCGVEELALQYYAGEGGGWQGVHTESGIWLTIFALLMWDIIFADVPNVFRTRFQIAPLDLDTDSFYMVRKNLIESHLQRIHDGLAEEILIKSWELNNGTSCRGVNWERHSLSELRAAIACIGGSCLASICRHLAQDYRSWSSGMPDLLLWRFNEDFRGEAKLVEVKGPRDRLSEQQRAWLLVLMDCGFSVEVCKGKREFVVVD</sequence>
<feature type="domain" description="UBZ4-type" evidence="15">
    <location>
        <begin position="65"/>
        <end position="94"/>
    </location>
</feature>
<dbReference type="GO" id="GO:0008270">
    <property type="term" value="F:zinc ion binding"/>
    <property type="evidence" value="ECO:0007669"/>
    <property type="project" value="UniProtKB-KW"/>
</dbReference>
<dbReference type="SMART" id="SM00910">
    <property type="entry name" value="HIRAN"/>
    <property type="match status" value="1"/>
</dbReference>
<dbReference type="Pfam" id="PF08797">
    <property type="entry name" value="HIRAN"/>
    <property type="match status" value="1"/>
</dbReference>
<keyword evidence="3 13" id="KW-0540">Nuclease</keyword>
<dbReference type="Proteomes" id="UP001370490">
    <property type="component" value="Unassembled WGS sequence"/>
</dbReference>
<dbReference type="GO" id="GO:0070336">
    <property type="term" value="F:flap-structured DNA binding"/>
    <property type="evidence" value="ECO:0007669"/>
    <property type="project" value="TreeGrafter"/>
</dbReference>
<keyword evidence="5 12" id="KW-0227">DNA damage</keyword>
<keyword evidence="8" id="KW-0862">Zinc</keyword>
<dbReference type="EMBL" id="JBAMMX010000014">
    <property type="protein sequence ID" value="KAK6927624.1"/>
    <property type="molecule type" value="Genomic_DNA"/>
</dbReference>
<keyword evidence="10 12" id="KW-0234">DNA repair</keyword>
<dbReference type="GO" id="GO:0017108">
    <property type="term" value="F:5'-flap endonuclease activity"/>
    <property type="evidence" value="ECO:0007669"/>
    <property type="project" value="TreeGrafter"/>
</dbReference>
<dbReference type="SMART" id="SM00990">
    <property type="entry name" value="VRR_NUC"/>
    <property type="match status" value="1"/>
</dbReference>
<dbReference type="Pfam" id="PF21315">
    <property type="entry name" value="FAN1_HTH"/>
    <property type="match status" value="1"/>
</dbReference>
<keyword evidence="13" id="KW-0539">Nucleus</keyword>
<dbReference type="InterPro" id="IPR049126">
    <property type="entry name" value="FAN1-like_TPR"/>
</dbReference>
<dbReference type="GO" id="GO:0036297">
    <property type="term" value="P:interstrand cross-link repair"/>
    <property type="evidence" value="ECO:0007669"/>
    <property type="project" value="InterPro"/>
</dbReference>
<dbReference type="InterPro" id="IPR049125">
    <property type="entry name" value="FAN1-like_WH"/>
</dbReference>
<keyword evidence="17" id="KW-1185">Reference proteome</keyword>
<dbReference type="Gene3D" id="3.40.1350.10">
    <property type="match status" value="1"/>
</dbReference>
<evidence type="ECO:0000256" key="4">
    <source>
        <dbReference type="ARBA" id="ARBA00022723"/>
    </source>
</evidence>
<comment type="similarity">
    <text evidence="2 13">Belongs to the FAN1 family.</text>
</comment>
<evidence type="ECO:0000256" key="11">
    <source>
        <dbReference type="ARBA" id="ARBA00023211"/>
    </source>
</evidence>
<evidence type="ECO:0000259" key="15">
    <source>
        <dbReference type="PROSITE" id="PS51908"/>
    </source>
</evidence>
<name>A0AAN8V6I6_9MAGN</name>
<accession>A0AAN8V6I6</accession>
<organism evidence="16 17">
    <name type="scientific">Dillenia turbinata</name>
    <dbReference type="NCBI Taxonomy" id="194707"/>
    <lineage>
        <taxon>Eukaryota</taxon>
        <taxon>Viridiplantae</taxon>
        <taxon>Streptophyta</taxon>
        <taxon>Embryophyta</taxon>
        <taxon>Tracheophyta</taxon>
        <taxon>Spermatophyta</taxon>
        <taxon>Magnoliopsida</taxon>
        <taxon>eudicotyledons</taxon>
        <taxon>Gunneridae</taxon>
        <taxon>Pentapetalae</taxon>
        <taxon>Dilleniales</taxon>
        <taxon>Dilleniaceae</taxon>
        <taxon>Dillenia</taxon>
    </lineage>
</organism>
<dbReference type="GO" id="GO:0008409">
    <property type="term" value="F:5'-3' exonuclease activity"/>
    <property type="evidence" value="ECO:0007669"/>
    <property type="project" value="TreeGrafter"/>
</dbReference>
<keyword evidence="9 13" id="KW-0460">Magnesium</keyword>
<gene>
    <name evidence="16" type="ORF">RJ641_006215</name>
</gene>
<evidence type="ECO:0000256" key="12">
    <source>
        <dbReference type="PROSITE-ProRule" id="PRU01256"/>
    </source>
</evidence>
<evidence type="ECO:0000256" key="8">
    <source>
        <dbReference type="ARBA" id="ARBA00022833"/>
    </source>
</evidence>
<dbReference type="Pfam" id="PF08774">
    <property type="entry name" value="VRR_NUC"/>
    <property type="match status" value="1"/>
</dbReference>
<evidence type="ECO:0000256" key="3">
    <source>
        <dbReference type="ARBA" id="ARBA00022722"/>
    </source>
</evidence>
<dbReference type="Pfam" id="PF21170">
    <property type="entry name" value="FAN1_TPR"/>
    <property type="match status" value="1"/>
</dbReference>
<dbReference type="AlphaFoldDB" id="A0AAN8V6I6"/>
<evidence type="ECO:0000256" key="13">
    <source>
        <dbReference type="RuleBase" id="RU365033"/>
    </source>
</evidence>
<evidence type="ECO:0000256" key="10">
    <source>
        <dbReference type="ARBA" id="ARBA00023204"/>
    </source>
</evidence>